<protein>
    <submittedName>
        <fullName evidence="2">Uncharacterized protein</fullName>
    </submittedName>
</protein>
<keyword evidence="1" id="KW-1133">Transmembrane helix</keyword>
<evidence type="ECO:0000256" key="1">
    <source>
        <dbReference type="SAM" id="Phobius"/>
    </source>
</evidence>
<evidence type="ECO:0000313" key="3">
    <source>
        <dbReference type="Proteomes" id="UP000233556"/>
    </source>
</evidence>
<reference evidence="3" key="1">
    <citation type="submission" date="2017-11" db="EMBL/GenBank/DDBJ databases">
        <authorList>
            <person name="Lima N.C."/>
            <person name="Parody-Merino A.M."/>
            <person name="Battley P.F."/>
            <person name="Fidler A.E."/>
            <person name="Prosdocimi F."/>
        </authorList>
    </citation>
    <scope>NUCLEOTIDE SEQUENCE [LARGE SCALE GENOMIC DNA]</scope>
</reference>
<accession>A0A2I0T8X2</accession>
<keyword evidence="3" id="KW-1185">Reference proteome</keyword>
<keyword evidence="1" id="KW-0472">Membrane</keyword>
<proteinExistence type="predicted"/>
<organism evidence="2 3">
    <name type="scientific">Limosa lapponica baueri</name>
    <dbReference type="NCBI Taxonomy" id="1758121"/>
    <lineage>
        <taxon>Eukaryota</taxon>
        <taxon>Metazoa</taxon>
        <taxon>Chordata</taxon>
        <taxon>Craniata</taxon>
        <taxon>Vertebrata</taxon>
        <taxon>Euteleostomi</taxon>
        <taxon>Archelosauria</taxon>
        <taxon>Archosauria</taxon>
        <taxon>Dinosauria</taxon>
        <taxon>Saurischia</taxon>
        <taxon>Theropoda</taxon>
        <taxon>Coelurosauria</taxon>
        <taxon>Aves</taxon>
        <taxon>Neognathae</taxon>
        <taxon>Neoaves</taxon>
        <taxon>Charadriiformes</taxon>
        <taxon>Scolopacidae</taxon>
        <taxon>Limosa</taxon>
    </lineage>
</organism>
<name>A0A2I0T8X2_LIMLA</name>
<feature type="transmembrane region" description="Helical" evidence="1">
    <location>
        <begin position="20"/>
        <end position="43"/>
    </location>
</feature>
<keyword evidence="1" id="KW-0812">Transmembrane</keyword>
<evidence type="ECO:0000313" key="2">
    <source>
        <dbReference type="EMBL" id="PKU30246.1"/>
    </source>
</evidence>
<reference evidence="3" key="2">
    <citation type="submission" date="2017-12" db="EMBL/GenBank/DDBJ databases">
        <title>Genome sequence of the Bar-tailed Godwit (Limosa lapponica baueri).</title>
        <authorList>
            <person name="Lima N.C.B."/>
            <person name="Parody-Merino A.M."/>
            <person name="Battley P.F."/>
            <person name="Fidler A.E."/>
            <person name="Prosdocimi F."/>
        </authorList>
    </citation>
    <scope>NUCLEOTIDE SEQUENCE [LARGE SCALE GENOMIC DNA]</scope>
</reference>
<gene>
    <name evidence="2" type="ORF">llap_19450</name>
</gene>
<sequence>MTSEGKKDATSKDSSDGQIVPYGFICNLFFVLQEFIHAVCYCVSPQSAKRWRQWWGCYCGVFSDPDHPDFVHRLKVSGIGDYTWENNWDIICMYRRAFLRGIYCTGLMSAGPVSFGSYDNDILRTKEDQQLSAGADPLAVESPVNVTSSNAAPPEGPVVVEWLLRDSAL</sequence>
<dbReference type="EMBL" id="KZ515117">
    <property type="protein sequence ID" value="PKU30246.1"/>
    <property type="molecule type" value="Genomic_DNA"/>
</dbReference>
<dbReference type="Proteomes" id="UP000233556">
    <property type="component" value="Unassembled WGS sequence"/>
</dbReference>
<dbReference type="AlphaFoldDB" id="A0A2I0T8X2"/>